<evidence type="ECO:0000313" key="5">
    <source>
        <dbReference type="EMBL" id="OMO94437.1"/>
    </source>
</evidence>
<dbReference type="GO" id="GO:0005634">
    <property type="term" value="C:nucleus"/>
    <property type="evidence" value="ECO:0007669"/>
    <property type="project" value="TreeGrafter"/>
</dbReference>
<feature type="region of interest" description="Disordered" evidence="3">
    <location>
        <begin position="447"/>
        <end position="486"/>
    </location>
</feature>
<dbReference type="InterPro" id="IPR007307">
    <property type="entry name" value="Ltv1"/>
</dbReference>
<feature type="region of interest" description="Disordered" evidence="3">
    <location>
        <begin position="1122"/>
        <end position="1169"/>
    </location>
</feature>
<sequence>MGKKKFIDKKKAATFQLFARDSSDPNYSNAPGSDKVFVRVDNNPVSFNTVFDEENHYYGDTQYNDEEDSRFADAPDDDGETDDEYNRVSGNPSGAAIYEKSALPENVRREILELGFPDDGYNYLNHLREIRNTGGGSAFYPNPKFKPDQLPHDVKAYDACRVHISELKGDYNEKSIYNVASKTLNARMQKVVDPEVAVLLDDSDLSRFGSDVEDLEEDFVVRANILEAEDDENDKNNKKLNLVEEPEVSNKGVKDVSDQEFAREVKNHVVEEKPRLRRLLDEQFDILQLQEYGSDDDQYEGYMAEEEEFLADKLKNVLNENDMDELEHDDKYKAPADVLHGSERPKSKELQDSAADILRRCAEYAEKYENECEDEKVVILEESSDESEKFDCESIISTYSTLDNHPGKIEAPEVARKKKLAETVSGALSAKNQVISLRGKEKLPVDFLPNSRKTTTEKVKSAGSCKPEQLNRKPHGQETKEEKKERKVAVKAERREARMMKKAMKELYHSETQQALKVAAIAGPSSIRLMSHEISRFGENTMLKSLRQVTVIGREEDRYLIHFSNEEDKQDALRRTPRNVEGALFTTARLVPNTPLREVRIETIDIWIQIWGMPFEYQFPDMAQRLARSAGEVIAVDWEDVKPRNIRFMRVRAAINYKMPLALGATLEKDDGTNQWVEFHYEKVKKPCLSCGIIGHTHQNCHWENAEIERMISQRMSEATERYGYPIVQDPRNFLFTNKMKASVSRTGRRNTRLNTGNRGTRQGIETPQRLSLDCNPEGPVLSSRGWDEAGPSGTTPAVSPTRQQQNTLSSSPPKVMSSDGSLESNEELELNTVIQLSDEQGAEEGYVADDSATEILEISEPMGTTQAVDNMDDEIAATYTALQNLDINIPTQEEPLQVTPLQVLPPDFEADDFAFQQPTFEPITDLQVEFDRSVARLDQLEERHAQGFQNLANLQDMRYSLAREHERFEFICDEMIKQSQQMLVDMQNRHNNDPNTQPPGNIGRWISINEEGAVFTNARLVLGGREEQPESSAMAERRGRQQNLTRREEVQFELNMQMIEGNLSNVGESLSYFNVMIAEDRARAAEASRAAGLRLGEEEEVNPRSPSFVCSVNEEDLVSTFINDTPSPKQKLTTRQTGEQTGNLQEGKGMSLKGAQQMELKQKEGKKR</sequence>
<dbReference type="Proteomes" id="UP000187203">
    <property type="component" value="Unassembled WGS sequence"/>
</dbReference>
<evidence type="ECO:0000256" key="1">
    <source>
        <dbReference type="ARBA" id="ARBA00009078"/>
    </source>
</evidence>
<feature type="compositionally biased region" description="Polar residues" evidence="3">
    <location>
        <begin position="793"/>
        <end position="813"/>
    </location>
</feature>
<evidence type="ECO:0000313" key="6">
    <source>
        <dbReference type="Proteomes" id="UP000187203"/>
    </source>
</evidence>
<dbReference type="STRING" id="93759.A0A1R3JI35"/>
<accession>A0A1R3JI35</accession>
<feature type="region of interest" description="Disordered" evidence="3">
    <location>
        <begin position="59"/>
        <end position="93"/>
    </location>
</feature>
<feature type="compositionally biased region" description="Polar residues" evidence="3">
    <location>
        <begin position="1122"/>
        <end position="1145"/>
    </location>
</feature>
<dbReference type="PANTHER" id="PTHR21531:SF0">
    <property type="entry name" value="PROTEIN LTV1 HOMOLOG"/>
    <property type="match status" value="1"/>
</dbReference>
<reference evidence="6" key="1">
    <citation type="submission" date="2013-09" db="EMBL/GenBank/DDBJ databases">
        <title>Corchorus olitorius genome sequencing.</title>
        <authorList>
            <person name="Alam M."/>
            <person name="Haque M.S."/>
            <person name="Islam M.S."/>
            <person name="Emdad E.M."/>
            <person name="Islam M.M."/>
            <person name="Ahmed B."/>
            <person name="Halim A."/>
            <person name="Hossen Q.M.M."/>
            <person name="Hossain M.Z."/>
            <person name="Ahmed R."/>
            <person name="Khan M.M."/>
            <person name="Islam R."/>
            <person name="Rashid M.M."/>
            <person name="Khan S.A."/>
            <person name="Rahman M.S."/>
            <person name="Alam M."/>
            <person name="Yahiya A.S."/>
            <person name="Khan M.S."/>
            <person name="Azam M.S."/>
            <person name="Haque T."/>
            <person name="Lashkar M.Z.H."/>
            <person name="Akhand A.I."/>
            <person name="Morshed G."/>
            <person name="Roy S."/>
            <person name="Uddin K.S."/>
            <person name="Rabeya T."/>
            <person name="Hossain A.S."/>
            <person name="Chowdhury A."/>
            <person name="Snigdha A.R."/>
            <person name="Mortoza M.S."/>
            <person name="Matin S.A."/>
            <person name="Hoque S.M.E."/>
            <person name="Islam M.K."/>
            <person name="Roy D.K."/>
            <person name="Haider R."/>
            <person name="Moosa M.M."/>
            <person name="Elias S.M."/>
            <person name="Hasan A.M."/>
            <person name="Jahan S."/>
            <person name="Shafiuddin M."/>
            <person name="Mahmood N."/>
            <person name="Shommy N.S."/>
        </authorList>
    </citation>
    <scope>NUCLEOTIDE SEQUENCE [LARGE SCALE GENOMIC DNA]</scope>
    <source>
        <strain evidence="6">cv. O-4</strain>
    </source>
</reference>
<comment type="caution">
    <text evidence="5">The sequence shown here is derived from an EMBL/GenBank/DDBJ whole genome shotgun (WGS) entry which is preliminary data.</text>
</comment>
<keyword evidence="2" id="KW-0175">Coiled coil</keyword>
<keyword evidence="6" id="KW-1185">Reference proteome</keyword>
<feature type="coiled-coil region" evidence="2">
    <location>
        <begin position="924"/>
        <end position="958"/>
    </location>
</feature>
<dbReference type="OrthoDB" id="5852896at2759"/>
<dbReference type="PANTHER" id="PTHR21531">
    <property type="entry name" value="LOW-TEMPERATURE VIABILITY PROTEIN LTV1-RELATED"/>
    <property type="match status" value="1"/>
</dbReference>
<feature type="domain" description="Zinc knuckle CX2CX4HX4C" evidence="4">
    <location>
        <begin position="660"/>
        <end position="702"/>
    </location>
</feature>
<name>A0A1R3JI35_9ROSI</name>
<evidence type="ECO:0000256" key="3">
    <source>
        <dbReference type="SAM" id="MobiDB-lite"/>
    </source>
</evidence>
<feature type="compositionally biased region" description="Basic and acidic residues" evidence="3">
    <location>
        <begin position="1036"/>
        <end position="1045"/>
    </location>
</feature>
<feature type="region of interest" description="Disordered" evidence="3">
    <location>
        <begin position="745"/>
        <end position="825"/>
    </location>
</feature>
<gene>
    <name evidence="5" type="ORF">COLO4_16338</name>
</gene>
<feature type="compositionally biased region" description="Low complexity" evidence="3">
    <location>
        <begin position="753"/>
        <end position="762"/>
    </location>
</feature>
<feature type="compositionally biased region" description="Basic and acidic residues" evidence="3">
    <location>
        <begin position="469"/>
        <end position="486"/>
    </location>
</feature>
<evidence type="ECO:0000259" key="4">
    <source>
        <dbReference type="Pfam" id="PF14392"/>
    </source>
</evidence>
<feature type="compositionally biased region" description="Acidic residues" evidence="3">
    <location>
        <begin position="63"/>
        <end position="83"/>
    </location>
</feature>
<dbReference type="Pfam" id="PF14392">
    <property type="entry name" value="zf-CCHC_4"/>
    <property type="match status" value="1"/>
</dbReference>
<dbReference type="EMBL" id="AWUE01016048">
    <property type="protein sequence ID" value="OMO94437.1"/>
    <property type="molecule type" value="Genomic_DNA"/>
</dbReference>
<organism evidence="5 6">
    <name type="scientific">Corchorus olitorius</name>
    <dbReference type="NCBI Taxonomy" id="93759"/>
    <lineage>
        <taxon>Eukaryota</taxon>
        <taxon>Viridiplantae</taxon>
        <taxon>Streptophyta</taxon>
        <taxon>Embryophyta</taxon>
        <taxon>Tracheophyta</taxon>
        <taxon>Spermatophyta</taxon>
        <taxon>Magnoliopsida</taxon>
        <taxon>eudicotyledons</taxon>
        <taxon>Gunneridae</taxon>
        <taxon>Pentapetalae</taxon>
        <taxon>rosids</taxon>
        <taxon>malvids</taxon>
        <taxon>Malvales</taxon>
        <taxon>Malvaceae</taxon>
        <taxon>Grewioideae</taxon>
        <taxon>Apeibeae</taxon>
        <taxon>Corchorus</taxon>
    </lineage>
</organism>
<dbReference type="InterPro" id="IPR025836">
    <property type="entry name" value="Zn_knuckle_CX2CX4HX4C"/>
</dbReference>
<evidence type="ECO:0000256" key="2">
    <source>
        <dbReference type="SAM" id="Coils"/>
    </source>
</evidence>
<dbReference type="GO" id="GO:0030688">
    <property type="term" value="C:preribosome, small subunit precursor"/>
    <property type="evidence" value="ECO:0007669"/>
    <property type="project" value="TreeGrafter"/>
</dbReference>
<proteinExistence type="inferred from homology"/>
<comment type="similarity">
    <text evidence="1">Belongs to the LTV1 family.</text>
</comment>
<protein>
    <recommendedName>
        <fullName evidence="4">Zinc knuckle CX2CX4HX4C domain-containing protein</fullName>
    </recommendedName>
</protein>
<dbReference type="AlphaFoldDB" id="A0A1R3JI35"/>
<dbReference type="GO" id="GO:0000056">
    <property type="term" value="P:ribosomal small subunit export from nucleus"/>
    <property type="evidence" value="ECO:0007669"/>
    <property type="project" value="TreeGrafter"/>
</dbReference>
<dbReference type="GO" id="GO:0042274">
    <property type="term" value="P:ribosomal small subunit biogenesis"/>
    <property type="evidence" value="ECO:0007669"/>
    <property type="project" value="InterPro"/>
</dbReference>
<feature type="region of interest" description="Disordered" evidence="3">
    <location>
        <begin position="1026"/>
        <end position="1045"/>
    </location>
</feature>
<dbReference type="GO" id="GO:0005829">
    <property type="term" value="C:cytosol"/>
    <property type="evidence" value="ECO:0007669"/>
    <property type="project" value="TreeGrafter"/>
</dbReference>